<dbReference type="InParanoid" id="E4UPN3"/>
<accession>E4UPN3</accession>
<dbReference type="RefSeq" id="XP_003174553.1">
    <property type="nucleotide sequence ID" value="XM_003174505.1"/>
</dbReference>
<gene>
    <name evidence="1" type="ORF">MGYG_02084</name>
</gene>
<dbReference type="Proteomes" id="UP000002669">
    <property type="component" value="Unassembled WGS sequence"/>
</dbReference>
<dbReference type="OrthoDB" id="5308969at2759"/>
<sequence>MDVEHIVALLTEVESQNEQPRKGDVSLQDPLHDRLRVVLDGIAKVLISKAQGEVIAVGMQQQNDPTKKIIFTFASNGAIADRTLEHARNLVRDLQKLGGDFANFRRDNMNKLEMQTESQHSELSRTPSPWMDENNFPVYLQDEARLFRAHIYTFSLPKIHQRLHKPYRHTSRGLAFMDIARELPDDGDSNSVKTLKKVSDIIGWMLRHLPKNADSFPDSDVDRLVDGLGCITDMVQQLFKIETWQIDLFRVSPAVTNFPLERFLKKMSSITNATDTLLKYAYSPRSYQKYLAKAEVCVQCLENSPREIPLPESKQWRHISRKILANQEADSLLDEISEGDSISPGFHLRKRFDGKQAIKGSVHCECLLVLRLAGDSRTGISALPYIGVSKLSCLACWEFFGSLRDAGHKFYTKGSHAKAYFPWKFPDVEMDNAQFLQAEKAQILRSLQSRLATTYTQRFQVQERSRRLSDSSVDSATGMTRNRRTNHDAFFD</sequence>
<proteinExistence type="predicted"/>
<dbReference type="OMA" id="CIACWEF"/>
<evidence type="ECO:0000313" key="2">
    <source>
        <dbReference type="Proteomes" id="UP000002669"/>
    </source>
</evidence>
<organism evidence="2">
    <name type="scientific">Arthroderma gypseum (strain ATCC MYA-4604 / CBS 118893)</name>
    <name type="common">Microsporum gypseum</name>
    <dbReference type="NCBI Taxonomy" id="535722"/>
    <lineage>
        <taxon>Eukaryota</taxon>
        <taxon>Fungi</taxon>
        <taxon>Dikarya</taxon>
        <taxon>Ascomycota</taxon>
        <taxon>Pezizomycotina</taxon>
        <taxon>Eurotiomycetes</taxon>
        <taxon>Eurotiomycetidae</taxon>
        <taxon>Onygenales</taxon>
        <taxon>Arthrodermataceae</taxon>
        <taxon>Nannizzia</taxon>
    </lineage>
</organism>
<evidence type="ECO:0000313" key="1">
    <source>
        <dbReference type="EMBL" id="EFQ99070.1"/>
    </source>
</evidence>
<dbReference type="EMBL" id="DS989823">
    <property type="protein sequence ID" value="EFQ99070.1"/>
    <property type="molecule type" value="Genomic_DNA"/>
</dbReference>
<dbReference type="GeneID" id="10029849"/>
<name>E4UPN3_ARTGP</name>
<dbReference type="AlphaFoldDB" id="E4UPN3"/>
<reference evidence="2" key="1">
    <citation type="journal article" date="2012" name="MBio">
        <title>Comparative genome analysis of Trichophyton rubrum and related dermatophytes reveals candidate genes involved in infection.</title>
        <authorList>
            <person name="Martinez D.A."/>
            <person name="Oliver B.G."/>
            <person name="Graeser Y."/>
            <person name="Goldberg J.M."/>
            <person name="Li W."/>
            <person name="Martinez-Rossi N.M."/>
            <person name="Monod M."/>
            <person name="Shelest E."/>
            <person name="Barton R.C."/>
            <person name="Birch E."/>
            <person name="Brakhage A.A."/>
            <person name="Chen Z."/>
            <person name="Gurr S.J."/>
            <person name="Heiman D."/>
            <person name="Heitman J."/>
            <person name="Kosti I."/>
            <person name="Rossi A."/>
            <person name="Saif S."/>
            <person name="Samalova M."/>
            <person name="Saunders C.W."/>
            <person name="Shea T."/>
            <person name="Summerbell R.C."/>
            <person name="Xu J."/>
            <person name="Young S."/>
            <person name="Zeng Q."/>
            <person name="Birren B.W."/>
            <person name="Cuomo C.A."/>
            <person name="White T.C."/>
        </authorList>
    </citation>
    <scope>NUCLEOTIDE SEQUENCE [LARGE SCALE GENOMIC DNA]</scope>
    <source>
        <strain evidence="2">ATCC MYA-4604 / CBS 118893</strain>
    </source>
</reference>
<dbReference type="HOGENOM" id="CLU_605433_0_0_1"/>
<dbReference type="InterPro" id="IPR027796">
    <property type="entry name" value="OTT_1508_deam-like"/>
</dbReference>
<dbReference type="Pfam" id="PF14441">
    <property type="entry name" value="OTT_1508_deam"/>
    <property type="match status" value="1"/>
</dbReference>
<dbReference type="VEuPathDB" id="FungiDB:MGYG_02084"/>
<protein>
    <submittedName>
        <fullName evidence="1">Uncharacterized protein</fullName>
    </submittedName>
</protein>
<dbReference type="STRING" id="535722.E4UPN3"/>
<keyword evidence="2" id="KW-1185">Reference proteome</keyword>
<dbReference type="eggNOG" id="ENOG502S8AN">
    <property type="taxonomic scope" value="Eukaryota"/>
</dbReference>